<dbReference type="Proteomes" id="UP000887579">
    <property type="component" value="Unplaced"/>
</dbReference>
<evidence type="ECO:0000313" key="1">
    <source>
        <dbReference type="Proteomes" id="UP000887579"/>
    </source>
</evidence>
<reference evidence="2" key="1">
    <citation type="submission" date="2022-11" db="UniProtKB">
        <authorList>
            <consortium name="WormBaseParasite"/>
        </authorList>
    </citation>
    <scope>IDENTIFICATION</scope>
</reference>
<sequence length="104" mass="12114">IDYENKVNMEGPNPSRVLVAFPNQKGPCRKPECLVIEKWISKPDYEYDVKLILSTFRNSTYLQQTAELPYEHLFIFDTMLSGIPFETTYKRIQCIDCGHPNDPL</sequence>
<proteinExistence type="predicted"/>
<name>A0AC34GJY5_9BILA</name>
<dbReference type="WBParaSite" id="ES5_v2.g29845.t1">
    <property type="protein sequence ID" value="ES5_v2.g29845.t1"/>
    <property type="gene ID" value="ES5_v2.g29845"/>
</dbReference>
<protein>
    <submittedName>
        <fullName evidence="2">Uncharacterized protein</fullName>
    </submittedName>
</protein>
<evidence type="ECO:0000313" key="2">
    <source>
        <dbReference type="WBParaSite" id="ES5_v2.g29845.t1"/>
    </source>
</evidence>
<organism evidence="1 2">
    <name type="scientific">Panagrolaimus sp. ES5</name>
    <dbReference type="NCBI Taxonomy" id="591445"/>
    <lineage>
        <taxon>Eukaryota</taxon>
        <taxon>Metazoa</taxon>
        <taxon>Ecdysozoa</taxon>
        <taxon>Nematoda</taxon>
        <taxon>Chromadorea</taxon>
        <taxon>Rhabditida</taxon>
        <taxon>Tylenchina</taxon>
        <taxon>Panagrolaimomorpha</taxon>
        <taxon>Panagrolaimoidea</taxon>
        <taxon>Panagrolaimidae</taxon>
        <taxon>Panagrolaimus</taxon>
    </lineage>
</organism>
<accession>A0AC34GJY5</accession>